<name>A0A813LWP6_POLGL</name>
<dbReference type="SUPFAM" id="SSF46938">
    <property type="entry name" value="CRAL/TRIO N-terminal domain"/>
    <property type="match status" value="1"/>
</dbReference>
<dbReference type="PROSITE" id="PS50191">
    <property type="entry name" value="CRAL_TRIO"/>
    <property type="match status" value="1"/>
</dbReference>
<dbReference type="Pfam" id="PF00650">
    <property type="entry name" value="CRAL_TRIO"/>
    <property type="match status" value="1"/>
</dbReference>
<dbReference type="CDD" id="cd00170">
    <property type="entry name" value="SEC14"/>
    <property type="match status" value="1"/>
</dbReference>
<gene>
    <name evidence="3" type="ORF">PGLA2088_LOCUS48569</name>
</gene>
<dbReference type="PANTHER" id="PTHR23324:SF83">
    <property type="entry name" value="SEC14-LIKE PROTEIN 2"/>
    <property type="match status" value="1"/>
</dbReference>
<dbReference type="AlphaFoldDB" id="A0A813LWP6"/>
<dbReference type="InterPro" id="IPR001251">
    <property type="entry name" value="CRAL-TRIO_dom"/>
</dbReference>
<dbReference type="PANTHER" id="PTHR23324">
    <property type="entry name" value="SEC14 RELATED PROTEIN"/>
    <property type="match status" value="1"/>
</dbReference>
<accession>A0A813LWP6</accession>
<dbReference type="Proteomes" id="UP000626109">
    <property type="component" value="Unassembled WGS sequence"/>
</dbReference>
<sequence length="514" mass="57100">MLADELQLGHPEAVAARQQLLAELAEERAQSGVAGAYLFGAPRLARFLQGNNCSVDEAAAHFRRMLQWRTLEGMEQRRLVVDGKPWSPDSVPGLRELFGFMFVRNEWVNASSWAPDGHLIWIQRDGRAQLDKIMEVPDEKLLDVMSLMCELRQHHLDSLSEKSGKLCKIWQIRDLSGLSISKVVRDGMLMGRMAKILKLVNVAYPESMHKLILLNVPSGFGLLWTALRPLLNARMRQKFIFVAGGPHDFPRELVSLAGPQALEALVLTDGRHSTGDEDEPAVVGCWCTKAPELLQLPVGSAEYAFCRITPGLAVAWNFEVFPKGATLRFSAFFVSMGKAAPLASLVKEVLPQAMVHDRVTGSHRPEAGSSGLLWLTWSNESWSQDGQVRHLRMQTTGSRAEAAELGAFQALQKLPQDNHRVQLRGCGCFPWWGCQEDDNLEPARSFASLKPTLPNQQRGRQELFTTQSPDDAVENSSPTLVASQKDIEPMLIVTFLAAMYALIVISLSISRFIA</sequence>
<dbReference type="GO" id="GO:0005737">
    <property type="term" value="C:cytoplasm"/>
    <property type="evidence" value="ECO:0007669"/>
    <property type="project" value="TreeGrafter"/>
</dbReference>
<dbReference type="InterPro" id="IPR036273">
    <property type="entry name" value="CRAL/TRIO_N_dom_sf"/>
</dbReference>
<keyword evidence="1" id="KW-0472">Membrane</keyword>
<reference evidence="3" key="1">
    <citation type="submission" date="2021-02" db="EMBL/GenBank/DDBJ databases">
        <authorList>
            <person name="Dougan E. K."/>
            <person name="Rhodes N."/>
            <person name="Thang M."/>
            <person name="Chan C."/>
        </authorList>
    </citation>
    <scope>NUCLEOTIDE SEQUENCE</scope>
</reference>
<proteinExistence type="predicted"/>
<evidence type="ECO:0000313" key="3">
    <source>
        <dbReference type="EMBL" id="CAE8737001.1"/>
    </source>
</evidence>
<keyword evidence="1" id="KW-1133">Transmembrane helix</keyword>
<dbReference type="SUPFAM" id="SSF52087">
    <property type="entry name" value="CRAL/TRIO domain"/>
    <property type="match status" value="1"/>
</dbReference>
<dbReference type="InterPro" id="IPR051064">
    <property type="entry name" value="SEC14/CRAL-TRIO_domain"/>
</dbReference>
<feature type="domain" description="CRAL-TRIO" evidence="2">
    <location>
        <begin position="114"/>
        <end position="266"/>
    </location>
</feature>
<keyword evidence="1" id="KW-0812">Transmembrane</keyword>
<comment type="caution">
    <text evidence="3">The sequence shown here is derived from an EMBL/GenBank/DDBJ whole genome shotgun (WGS) entry which is preliminary data.</text>
</comment>
<evidence type="ECO:0000313" key="4">
    <source>
        <dbReference type="Proteomes" id="UP000626109"/>
    </source>
</evidence>
<dbReference type="InterPro" id="IPR036865">
    <property type="entry name" value="CRAL-TRIO_dom_sf"/>
</dbReference>
<dbReference type="EMBL" id="CAJNNW010036716">
    <property type="protein sequence ID" value="CAE8737001.1"/>
    <property type="molecule type" value="Genomic_DNA"/>
</dbReference>
<dbReference type="Gene3D" id="3.40.525.10">
    <property type="entry name" value="CRAL-TRIO lipid binding domain"/>
    <property type="match status" value="1"/>
</dbReference>
<feature type="transmembrane region" description="Helical" evidence="1">
    <location>
        <begin position="490"/>
        <end position="513"/>
    </location>
</feature>
<evidence type="ECO:0000256" key="1">
    <source>
        <dbReference type="SAM" id="Phobius"/>
    </source>
</evidence>
<protein>
    <recommendedName>
        <fullName evidence="2">CRAL-TRIO domain-containing protein</fullName>
    </recommendedName>
</protein>
<dbReference type="SMART" id="SM00516">
    <property type="entry name" value="SEC14"/>
    <property type="match status" value="1"/>
</dbReference>
<evidence type="ECO:0000259" key="2">
    <source>
        <dbReference type="PROSITE" id="PS50191"/>
    </source>
</evidence>
<organism evidence="3 4">
    <name type="scientific">Polarella glacialis</name>
    <name type="common">Dinoflagellate</name>
    <dbReference type="NCBI Taxonomy" id="89957"/>
    <lineage>
        <taxon>Eukaryota</taxon>
        <taxon>Sar</taxon>
        <taxon>Alveolata</taxon>
        <taxon>Dinophyceae</taxon>
        <taxon>Suessiales</taxon>
        <taxon>Suessiaceae</taxon>
        <taxon>Polarella</taxon>
    </lineage>
</organism>